<dbReference type="AlphaFoldDB" id="A0A0S4QYK9"/>
<dbReference type="GO" id="GO:0006950">
    <property type="term" value="P:response to stress"/>
    <property type="evidence" value="ECO:0007669"/>
    <property type="project" value="TreeGrafter"/>
</dbReference>
<evidence type="ECO:0000256" key="1">
    <source>
        <dbReference type="SAM" id="MobiDB-lite"/>
    </source>
</evidence>
<dbReference type="InterPro" id="IPR000835">
    <property type="entry name" value="HTH_MarR-typ"/>
</dbReference>
<dbReference type="GO" id="GO:0003677">
    <property type="term" value="F:DNA binding"/>
    <property type="evidence" value="ECO:0007669"/>
    <property type="project" value="UniProtKB-KW"/>
</dbReference>
<dbReference type="InterPro" id="IPR039422">
    <property type="entry name" value="MarR/SlyA-like"/>
</dbReference>
<proteinExistence type="predicted"/>
<protein>
    <submittedName>
        <fullName evidence="3">DNA-binding transcriptional regulator, MarR family</fullName>
    </submittedName>
</protein>
<dbReference type="PANTHER" id="PTHR33164:SF57">
    <property type="entry name" value="MARR-FAMILY TRANSCRIPTIONAL REGULATOR"/>
    <property type="match status" value="1"/>
</dbReference>
<organism evidence="3 4">
    <name type="scientific">Parafrankia irregularis</name>
    <dbReference type="NCBI Taxonomy" id="795642"/>
    <lineage>
        <taxon>Bacteria</taxon>
        <taxon>Bacillati</taxon>
        <taxon>Actinomycetota</taxon>
        <taxon>Actinomycetes</taxon>
        <taxon>Frankiales</taxon>
        <taxon>Frankiaceae</taxon>
        <taxon>Parafrankia</taxon>
    </lineage>
</organism>
<dbReference type="Pfam" id="PF12802">
    <property type="entry name" value="MarR_2"/>
    <property type="match status" value="1"/>
</dbReference>
<dbReference type="SUPFAM" id="SSF46785">
    <property type="entry name" value="Winged helix' DNA-binding domain"/>
    <property type="match status" value="1"/>
</dbReference>
<reference evidence="4" key="1">
    <citation type="submission" date="2015-11" db="EMBL/GenBank/DDBJ databases">
        <authorList>
            <person name="Varghese N."/>
        </authorList>
    </citation>
    <scope>NUCLEOTIDE SEQUENCE [LARGE SCALE GENOMIC DNA]</scope>
    <source>
        <strain evidence="4">DSM 45899</strain>
    </source>
</reference>
<feature type="compositionally biased region" description="Basic and acidic residues" evidence="1">
    <location>
        <begin position="143"/>
        <end position="172"/>
    </location>
</feature>
<evidence type="ECO:0000313" key="4">
    <source>
        <dbReference type="Proteomes" id="UP000198802"/>
    </source>
</evidence>
<dbReference type="GO" id="GO:0003700">
    <property type="term" value="F:DNA-binding transcription factor activity"/>
    <property type="evidence" value="ECO:0007669"/>
    <property type="project" value="InterPro"/>
</dbReference>
<dbReference type="SMART" id="SM00347">
    <property type="entry name" value="HTH_MARR"/>
    <property type="match status" value="1"/>
</dbReference>
<keyword evidence="3" id="KW-0238">DNA-binding</keyword>
<accession>A0A0S4QYK9</accession>
<dbReference type="InterPro" id="IPR036388">
    <property type="entry name" value="WH-like_DNA-bd_sf"/>
</dbReference>
<evidence type="ECO:0000313" key="3">
    <source>
        <dbReference type="EMBL" id="CUU60647.1"/>
    </source>
</evidence>
<dbReference type="PANTHER" id="PTHR33164">
    <property type="entry name" value="TRANSCRIPTIONAL REGULATOR, MARR FAMILY"/>
    <property type="match status" value="1"/>
</dbReference>
<dbReference type="Proteomes" id="UP000198802">
    <property type="component" value="Unassembled WGS sequence"/>
</dbReference>
<dbReference type="EMBL" id="FAOZ01000044">
    <property type="protein sequence ID" value="CUU60647.1"/>
    <property type="molecule type" value="Genomic_DNA"/>
</dbReference>
<feature type="domain" description="HTH marR-type" evidence="2">
    <location>
        <begin position="1"/>
        <end position="133"/>
    </location>
</feature>
<evidence type="ECO:0000259" key="2">
    <source>
        <dbReference type="PROSITE" id="PS50995"/>
    </source>
</evidence>
<feature type="region of interest" description="Disordered" evidence="1">
    <location>
        <begin position="137"/>
        <end position="172"/>
    </location>
</feature>
<dbReference type="InterPro" id="IPR036390">
    <property type="entry name" value="WH_DNA-bd_sf"/>
</dbReference>
<keyword evidence="4" id="KW-1185">Reference proteome</keyword>
<sequence>MGSDIPVDSVRTVTRLSRVLERSLDGLSLAQYRVLAQIAAGDERASRIAHRLALGKPAVSAAVESLRQRGLLSRGSVDEDRRAVALALTDEGRAVFDAAERAMATRLQEIIARTADPDGAVAVLRQLGAAVEELMSERAAGNRSERSGCSERAVRSERSGCSERAERPRRSE</sequence>
<dbReference type="Gene3D" id="1.10.10.10">
    <property type="entry name" value="Winged helix-like DNA-binding domain superfamily/Winged helix DNA-binding domain"/>
    <property type="match status" value="1"/>
</dbReference>
<name>A0A0S4QYK9_9ACTN</name>
<dbReference type="PROSITE" id="PS50995">
    <property type="entry name" value="HTH_MARR_2"/>
    <property type="match status" value="1"/>
</dbReference>
<gene>
    <name evidence="3" type="ORF">Ga0074812_1448</name>
</gene>
<dbReference type="RefSeq" id="WP_091285850.1">
    <property type="nucleotide sequence ID" value="NZ_FAOZ01000044.1"/>
</dbReference>